<dbReference type="GO" id="GO:0003700">
    <property type="term" value="F:DNA-binding transcription factor activity"/>
    <property type="evidence" value="ECO:0007669"/>
    <property type="project" value="InterPro"/>
</dbReference>
<comment type="subcellular location">
    <subcellularLocation>
        <location evidence="9">Nucleus</location>
    </subcellularLocation>
</comment>
<dbReference type="InterPro" id="IPR035500">
    <property type="entry name" value="NHR-like_dom_sf"/>
</dbReference>
<evidence type="ECO:0000259" key="12">
    <source>
        <dbReference type="PROSITE" id="PS51843"/>
    </source>
</evidence>
<dbReference type="PANTHER" id="PTHR46011:SF17">
    <property type="entry name" value="NUCLEAR HORMONE RECEPTOR FAMILY-RELATED"/>
    <property type="match status" value="1"/>
</dbReference>
<dbReference type="InterPro" id="IPR000536">
    <property type="entry name" value="Nucl_hrmn_rcpt_lig-bd"/>
</dbReference>
<feature type="domain" description="NR LBD" evidence="12">
    <location>
        <begin position="92"/>
        <end position="358"/>
    </location>
</feature>
<feature type="coiled-coil region" evidence="10">
    <location>
        <begin position="93"/>
        <end position="120"/>
    </location>
</feature>
<dbReference type="InterPro" id="IPR013088">
    <property type="entry name" value="Znf_NHR/GATA"/>
</dbReference>
<dbReference type="OMA" id="ENCNTIR"/>
<evidence type="ECO:0000259" key="11">
    <source>
        <dbReference type="PROSITE" id="PS51030"/>
    </source>
</evidence>
<name>E3LJG1_CAERE</name>
<protein>
    <submittedName>
        <fullName evidence="13">Uncharacterized protein</fullName>
    </submittedName>
</protein>
<comment type="similarity">
    <text evidence="9">Belongs to the nuclear hormone receptor family.</text>
</comment>
<dbReference type="OrthoDB" id="5771769at2759"/>
<dbReference type="SUPFAM" id="SSF48508">
    <property type="entry name" value="Nuclear receptor ligand-binding domain"/>
    <property type="match status" value="1"/>
</dbReference>
<dbReference type="FunCoup" id="E3LJG1">
    <property type="interactions" value="713"/>
</dbReference>
<feature type="domain" description="Nuclear receptor" evidence="11">
    <location>
        <begin position="7"/>
        <end position="82"/>
    </location>
</feature>
<sequence>MTRKATIQTCQVCGDISRTTHFGAVSCRACAEFFRRKVVSNEKLVKRCSGKCQLNRRSRKTCKSCRFERCLEIGMLKTVVTSNTTLQTDDFSTEERNSTLIELQNRYRQLEDDRKRVFGRQSYKQSRYSSYDETGEVIAKDMELISKHIISYFKTRQSVDECQEHILADNFVIPFILLETSFRSIGEISTLYCSKYQIDLGVQSLILPTGSVVDAAQLDKFYLDWECDEQPQRNTILMLQPYWTTSFRLLKEPMNRIKLDLAETLLLSALIYWDFGIVNQSEECIEKCLQMRNVINWELVNYEKFKYGIEDHSLRIMEVMSYLQGVQKASTAIKDGGHVAKIYNLKGKESPLYGIADD</sequence>
<dbReference type="Gene3D" id="3.30.50.10">
    <property type="entry name" value="Erythroid Transcription Factor GATA-1, subunit A"/>
    <property type="match status" value="1"/>
</dbReference>
<dbReference type="Pfam" id="PF00104">
    <property type="entry name" value="Hormone_recep"/>
    <property type="match status" value="1"/>
</dbReference>
<dbReference type="InterPro" id="IPR001628">
    <property type="entry name" value="Znf_hrmn_rcpt"/>
</dbReference>
<evidence type="ECO:0000313" key="13">
    <source>
        <dbReference type="EMBL" id="EFO95387.1"/>
    </source>
</evidence>
<keyword evidence="6 9" id="KW-0804">Transcription</keyword>
<evidence type="ECO:0000256" key="2">
    <source>
        <dbReference type="ARBA" id="ARBA00022771"/>
    </source>
</evidence>
<evidence type="ECO:0000256" key="3">
    <source>
        <dbReference type="ARBA" id="ARBA00022833"/>
    </source>
</evidence>
<dbReference type="PANTHER" id="PTHR46011">
    <property type="entry name" value="NUCLEAR HORMONE RECEPTOR FAMILY MEMBER NHR-86-RELATED"/>
    <property type="match status" value="1"/>
</dbReference>
<evidence type="ECO:0000256" key="6">
    <source>
        <dbReference type="ARBA" id="ARBA00023163"/>
    </source>
</evidence>
<keyword evidence="4 9" id="KW-0805">Transcription regulation</keyword>
<dbReference type="STRING" id="31234.E3LJG1"/>
<dbReference type="InParanoid" id="E3LJG1"/>
<dbReference type="PROSITE" id="PS00031">
    <property type="entry name" value="NUCLEAR_REC_DBD_1"/>
    <property type="match status" value="1"/>
</dbReference>
<dbReference type="Gene3D" id="1.10.565.10">
    <property type="entry name" value="Retinoid X Receptor"/>
    <property type="match status" value="1"/>
</dbReference>
<dbReference type="SUPFAM" id="SSF57716">
    <property type="entry name" value="Glucocorticoid receptor-like (DNA-binding domain)"/>
    <property type="match status" value="1"/>
</dbReference>
<reference evidence="13" key="1">
    <citation type="submission" date="2007-07" db="EMBL/GenBank/DDBJ databases">
        <title>PCAP assembly of the Caenorhabditis remanei genome.</title>
        <authorList>
            <consortium name="The Caenorhabditis remanei Sequencing Consortium"/>
            <person name="Wilson R.K."/>
        </authorList>
    </citation>
    <scope>NUCLEOTIDE SEQUENCE [LARGE SCALE GENOMIC DNA]</scope>
    <source>
        <strain evidence="13">PB4641</strain>
    </source>
</reference>
<dbReference type="Pfam" id="PF00105">
    <property type="entry name" value="zf-C4"/>
    <property type="match status" value="1"/>
</dbReference>
<accession>E3LJG1</accession>
<evidence type="ECO:0000256" key="7">
    <source>
        <dbReference type="ARBA" id="ARBA00023170"/>
    </source>
</evidence>
<dbReference type="GO" id="GO:0043565">
    <property type="term" value="F:sequence-specific DNA binding"/>
    <property type="evidence" value="ECO:0007669"/>
    <property type="project" value="InterPro"/>
</dbReference>
<dbReference type="EMBL" id="DS268409">
    <property type="protein sequence ID" value="EFO95387.1"/>
    <property type="molecule type" value="Genomic_DNA"/>
</dbReference>
<dbReference type="GO" id="GO:0008270">
    <property type="term" value="F:zinc ion binding"/>
    <property type="evidence" value="ECO:0007669"/>
    <property type="project" value="UniProtKB-KW"/>
</dbReference>
<evidence type="ECO:0000256" key="5">
    <source>
        <dbReference type="ARBA" id="ARBA00023125"/>
    </source>
</evidence>
<dbReference type="PROSITE" id="PS51030">
    <property type="entry name" value="NUCLEAR_REC_DBD_2"/>
    <property type="match status" value="1"/>
</dbReference>
<dbReference type="PRINTS" id="PR00047">
    <property type="entry name" value="STROIDFINGER"/>
</dbReference>
<evidence type="ECO:0000256" key="4">
    <source>
        <dbReference type="ARBA" id="ARBA00023015"/>
    </source>
</evidence>
<proteinExistence type="inferred from homology"/>
<dbReference type="SMART" id="SM00399">
    <property type="entry name" value="ZnF_C4"/>
    <property type="match status" value="1"/>
</dbReference>
<keyword evidence="5 9" id="KW-0238">DNA-binding</keyword>
<dbReference type="eggNOG" id="KOG3575">
    <property type="taxonomic scope" value="Eukaryota"/>
</dbReference>
<evidence type="ECO:0000256" key="8">
    <source>
        <dbReference type="ARBA" id="ARBA00023242"/>
    </source>
</evidence>
<dbReference type="PROSITE" id="PS51843">
    <property type="entry name" value="NR_LBD"/>
    <property type="match status" value="1"/>
</dbReference>
<evidence type="ECO:0000256" key="9">
    <source>
        <dbReference type="RuleBase" id="RU004334"/>
    </source>
</evidence>
<gene>
    <name evidence="13" type="ORF">CRE_09124</name>
</gene>
<evidence type="ECO:0000313" key="14">
    <source>
        <dbReference type="Proteomes" id="UP000008281"/>
    </source>
</evidence>
<dbReference type="AlphaFoldDB" id="E3LJG1"/>
<organism evidence="14">
    <name type="scientific">Caenorhabditis remanei</name>
    <name type="common">Caenorhabditis vulgaris</name>
    <dbReference type="NCBI Taxonomy" id="31234"/>
    <lineage>
        <taxon>Eukaryota</taxon>
        <taxon>Metazoa</taxon>
        <taxon>Ecdysozoa</taxon>
        <taxon>Nematoda</taxon>
        <taxon>Chromadorea</taxon>
        <taxon>Rhabditida</taxon>
        <taxon>Rhabditina</taxon>
        <taxon>Rhabditomorpha</taxon>
        <taxon>Rhabditoidea</taxon>
        <taxon>Rhabditidae</taxon>
        <taxon>Peloderinae</taxon>
        <taxon>Caenorhabditis</taxon>
    </lineage>
</organism>
<dbReference type="GO" id="GO:0005634">
    <property type="term" value="C:nucleus"/>
    <property type="evidence" value="ECO:0007669"/>
    <property type="project" value="UniProtKB-SubCell"/>
</dbReference>
<keyword evidence="14" id="KW-1185">Reference proteome</keyword>
<keyword evidence="7 9" id="KW-0675">Receptor</keyword>
<dbReference type="HOGENOM" id="CLU_007368_1_1_1"/>
<keyword evidence="3 9" id="KW-0862">Zinc</keyword>
<dbReference type="Proteomes" id="UP000008281">
    <property type="component" value="Unassembled WGS sequence"/>
</dbReference>
<keyword evidence="10" id="KW-0175">Coiled coil</keyword>
<evidence type="ECO:0000256" key="10">
    <source>
        <dbReference type="SAM" id="Coils"/>
    </source>
</evidence>
<dbReference type="GO" id="GO:0006357">
    <property type="term" value="P:regulation of transcription by RNA polymerase II"/>
    <property type="evidence" value="ECO:0007669"/>
    <property type="project" value="TreeGrafter"/>
</dbReference>
<dbReference type="SMART" id="SM00430">
    <property type="entry name" value="HOLI"/>
    <property type="match status" value="1"/>
</dbReference>
<keyword evidence="2 9" id="KW-0863">Zinc-finger</keyword>
<keyword evidence="1 9" id="KW-0479">Metal-binding</keyword>
<keyword evidence="8 9" id="KW-0539">Nucleus</keyword>
<evidence type="ECO:0000256" key="1">
    <source>
        <dbReference type="ARBA" id="ARBA00022723"/>
    </source>
</evidence>